<evidence type="ECO:0000313" key="1">
    <source>
        <dbReference type="EMBL" id="OGF11802.1"/>
    </source>
</evidence>
<comment type="caution">
    <text evidence="1">The sequence shown here is derived from an EMBL/GenBank/DDBJ whole genome shotgun (WGS) entry which is preliminary data.</text>
</comment>
<accession>A0A1F5RBM9</accession>
<name>A0A1F5RBM9_9BACT</name>
<dbReference type="EMBL" id="MFFM01000035">
    <property type="protein sequence ID" value="OGF11802.1"/>
    <property type="molecule type" value="Genomic_DNA"/>
</dbReference>
<evidence type="ECO:0008006" key="3">
    <source>
        <dbReference type="Google" id="ProtNLM"/>
    </source>
</evidence>
<dbReference type="AlphaFoldDB" id="A0A1F5RBM9"/>
<dbReference type="InterPro" id="IPR014942">
    <property type="entry name" value="AbiEii"/>
</dbReference>
<protein>
    <recommendedName>
        <fullName evidence="3">Nucleotidyl transferase AbiEii/AbiGii toxin family protein</fullName>
    </recommendedName>
</protein>
<dbReference type="Pfam" id="PF08843">
    <property type="entry name" value="AbiEii"/>
    <property type="match status" value="1"/>
</dbReference>
<organism evidence="1 2">
    <name type="scientific">Candidatus Edwardsbacteria bacterium GWF2_54_11</name>
    <dbReference type="NCBI Taxonomy" id="1817851"/>
    <lineage>
        <taxon>Bacteria</taxon>
        <taxon>Candidatus Edwardsiibacteriota</taxon>
    </lineage>
</organism>
<sequence>MSRKPVTDIGASVRERLKQKFPGFGYDFHVLLTHYALERLLYRLGRSHYRDRFMLKGALLFKVWYDQPVRSSMDADLLGKGPSDIPKMEKIFRDLCRASVEPDGLEFLADTVHGEEIRENSEYQGIRLTLAAVLAGARIHLQIDIGFGDAVIPQAKTIKYPVLLDFPAPSVKAYTLYTYIAEKFQTIVDKGLANSRMKDYYDLWYISRHNEIDGVTLSKAITATFKRRKTELPRSLPEGLDKGFSSDPAKQRQWTSFLEKNKPRETQELIAAVDGIQGLLMPVVQSLIEKKPFNKVWHLGQGWR</sequence>
<proteinExistence type="predicted"/>
<dbReference type="Proteomes" id="UP000177230">
    <property type="component" value="Unassembled WGS sequence"/>
</dbReference>
<gene>
    <name evidence="1" type="ORF">A2024_12350</name>
</gene>
<evidence type="ECO:0000313" key="2">
    <source>
        <dbReference type="Proteomes" id="UP000177230"/>
    </source>
</evidence>
<reference evidence="1 2" key="1">
    <citation type="journal article" date="2016" name="Nat. Commun.">
        <title>Thousands of microbial genomes shed light on interconnected biogeochemical processes in an aquifer system.</title>
        <authorList>
            <person name="Anantharaman K."/>
            <person name="Brown C.T."/>
            <person name="Hug L.A."/>
            <person name="Sharon I."/>
            <person name="Castelle C.J."/>
            <person name="Probst A.J."/>
            <person name="Thomas B.C."/>
            <person name="Singh A."/>
            <person name="Wilkins M.J."/>
            <person name="Karaoz U."/>
            <person name="Brodie E.L."/>
            <person name="Williams K.H."/>
            <person name="Hubbard S.S."/>
            <person name="Banfield J.F."/>
        </authorList>
    </citation>
    <scope>NUCLEOTIDE SEQUENCE [LARGE SCALE GENOMIC DNA]</scope>
</reference>